<evidence type="ECO:0000313" key="10">
    <source>
        <dbReference type="EMBL" id="BCS88994.1"/>
    </source>
</evidence>
<keyword evidence="6 8" id="KW-0342">GTP-binding</keyword>
<comment type="function">
    <text evidence="8">Transfers a GMP moiety from GTP to Mo-molybdopterin (Mo-MPT) cofactor (Moco or molybdenum cofactor) to form Mo-molybdopterin guanine dinucleotide (Mo-MGD) cofactor.</text>
</comment>
<dbReference type="RefSeq" id="WP_229590985.1">
    <property type="nucleotide sequence ID" value="NZ_AP024485.1"/>
</dbReference>
<reference evidence="10" key="1">
    <citation type="journal article" date="2022" name="Arch. Microbiol.">
        <title>Pseudodesulfovibrio sediminis sp. nov., a mesophilic and neutrophilic sulfate-reducing bacterium isolated from sediment of a brackish lake.</title>
        <authorList>
            <person name="Takahashi A."/>
            <person name="Kojima H."/>
            <person name="Watanabe M."/>
            <person name="Fukui M."/>
        </authorList>
    </citation>
    <scope>NUCLEOTIDE SEQUENCE</scope>
    <source>
        <strain evidence="10">SF6</strain>
    </source>
</reference>
<feature type="binding site" evidence="8">
    <location>
        <position position="53"/>
    </location>
    <ligand>
        <name>GTP</name>
        <dbReference type="ChEBI" id="CHEBI:37565"/>
    </ligand>
</feature>
<proteinExistence type="inferred from homology"/>
<keyword evidence="4 8" id="KW-0547">Nucleotide-binding</keyword>
<comment type="subcellular location">
    <subcellularLocation>
        <location evidence="8">Cytoplasm</location>
    </subcellularLocation>
</comment>
<name>A0ABM7P7N5_9BACT</name>
<dbReference type="CDD" id="cd02503">
    <property type="entry name" value="MobA"/>
    <property type="match status" value="1"/>
</dbReference>
<feature type="domain" description="MobA-like NTP transferase" evidence="9">
    <location>
        <begin position="37"/>
        <end position="187"/>
    </location>
</feature>
<dbReference type="Pfam" id="PF12804">
    <property type="entry name" value="NTP_transf_3"/>
    <property type="match status" value="1"/>
</dbReference>
<comment type="similarity">
    <text evidence="8">Belongs to the MobA family.</text>
</comment>
<keyword evidence="10" id="KW-0548">Nucleotidyltransferase</keyword>
<protein>
    <recommendedName>
        <fullName evidence="8">Probable molybdenum cofactor guanylyltransferase</fullName>
        <shortName evidence="8">MoCo guanylyltransferase</shortName>
        <ecNumber evidence="8">2.7.7.77</ecNumber>
    </recommendedName>
    <alternativeName>
        <fullName evidence="8">GTP:molybdopterin guanylyltransferase</fullName>
    </alternativeName>
    <alternativeName>
        <fullName evidence="8">Mo-MPT guanylyltransferase</fullName>
    </alternativeName>
    <alternativeName>
        <fullName evidence="8">Molybdopterin guanylyltransferase</fullName>
    </alternativeName>
    <alternativeName>
        <fullName evidence="8">Molybdopterin-guanine dinucleotide synthase</fullName>
        <shortName evidence="8">MGD synthase</shortName>
    </alternativeName>
</protein>
<keyword evidence="5 8" id="KW-0460">Magnesium</keyword>
<dbReference type="EMBL" id="AP024485">
    <property type="protein sequence ID" value="BCS88994.1"/>
    <property type="molecule type" value="Genomic_DNA"/>
</dbReference>
<dbReference type="PANTHER" id="PTHR19136:SF81">
    <property type="entry name" value="MOLYBDENUM COFACTOR GUANYLYLTRANSFERASE"/>
    <property type="match status" value="1"/>
</dbReference>
<dbReference type="GO" id="GO:0016779">
    <property type="term" value="F:nucleotidyltransferase activity"/>
    <property type="evidence" value="ECO:0007669"/>
    <property type="project" value="UniProtKB-KW"/>
</dbReference>
<feature type="binding site" evidence="8">
    <location>
        <position position="127"/>
    </location>
    <ligand>
        <name>GTP</name>
        <dbReference type="ChEBI" id="CHEBI:37565"/>
    </ligand>
</feature>
<dbReference type="InterPro" id="IPR029044">
    <property type="entry name" value="Nucleotide-diphossugar_trans"/>
</dbReference>
<comment type="domain">
    <text evidence="8">The N-terminal domain determines nucleotide recognition and specific binding, while the C-terminal domain determines the specific binding to the target protein.</text>
</comment>
<evidence type="ECO:0000256" key="6">
    <source>
        <dbReference type="ARBA" id="ARBA00023134"/>
    </source>
</evidence>
<feature type="binding site" evidence="8">
    <location>
        <begin position="40"/>
        <end position="42"/>
    </location>
    <ligand>
        <name>GTP</name>
        <dbReference type="ChEBI" id="CHEBI:37565"/>
    </ligand>
</feature>
<feature type="binding site" evidence="8">
    <location>
        <position position="98"/>
    </location>
    <ligand>
        <name>GTP</name>
        <dbReference type="ChEBI" id="CHEBI:37565"/>
    </ligand>
</feature>
<comment type="caution">
    <text evidence="8">Lacks conserved residue(s) required for the propagation of feature annotation.</text>
</comment>
<keyword evidence="2 8" id="KW-0808">Transferase</keyword>
<evidence type="ECO:0000256" key="7">
    <source>
        <dbReference type="ARBA" id="ARBA00023150"/>
    </source>
</evidence>
<keyword evidence="11" id="KW-1185">Reference proteome</keyword>
<dbReference type="EC" id="2.7.7.77" evidence="8"/>
<feature type="binding site" evidence="8">
    <location>
        <position position="127"/>
    </location>
    <ligand>
        <name>Mg(2+)</name>
        <dbReference type="ChEBI" id="CHEBI:18420"/>
    </ligand>
</feature>
<dbReference type="Gene3D" id="3.90.550.10">
    <property type="entry name" value="Spore Coat Polysaccharide Biosynthesis Protein SpsA, Chain A"/>
    <property type="match status" value="1"/>
</dbReference>
<sequence>MSLSVVHMEGAYTLASRLWTLSICHGLIYRAVMDIAGIILAGGLGSRMGYVKKAFMEIGGRTVLDRLLAVYVPLFSEIVISARDRADFAGYGHVVAEDRFAARSSLTGIHAGLDAMTASHGFISACDAPFVQGGLIALLLAEATPDMDVIIPIKEDGYMEPLSAVYSKRCLPFIEDQLKREDYKIIRFFDQVQVKTVPLDRLAAGDPHHVSFFNVNGPDDLVQAETLARDLGL</sequence>
<evidence type="ECO:0000256" key="1">
    <source>
        <dbReference type="ARBA" id="ARBA00022490"/>
    </source>
</evidence>
<evidence type="ECO:0000256" key="3">
    <source>
        <dbReference type="ARBA" id="ARBA00022723"/>
    </source>
</evidence>
<keyword evidence="7 8" id="KW-0501">Molybdenum cofactor biosynthesis</keyword>
<evidence type="ECO:0000259" key="9">
    <source>
        <dbReference type="Pfam" id="PF12804"/>
    </source>
</evidence>
<dbReference type="InterPro" id="IPR025877">
    <property type="entry name" value="MobA-like_NTP_Trfase"/>
</dbReference>
<keyword evidence="3 8" id="KW-0479">Metal-binding</keyword>
<organism evidence="10 11">
    <name type="scientific">Pseudodesulfovibrio sediminis</name>
    <dbReference type="NCBI Taxonomy" id="2810563"/>
    <lineage>
        <taxon>Bacteria</taxon>
        <taxon>Pseudomonadati</taxon>
        <taxon>Thermodesulfobacteriota</taxon>
        <taxon>Desulfovibrionia</taxon>
        <taxon>Desulfovibrionales</taxon>
        <taxon>Desulfovibrionaceae</taxon>
    </lineage>
</organism>
<evidence type="ECO:0000256" key="2">
    <source>
        <dbReference type="ARBA" id="ARBA00022679"/>
    </source>
</evidence>
<dbReference type="InterPro" id="IPR013482">
    <property type="entry name" value="Molybde_CF_guanTrfase"/>
</dbReference>
<dbReference type="Proteomes" id="UP001053296">
    <property type="component" value="Chromosome"/>
</dbReference>
<keyword evidence="1 8" id="KW-0963">Cytoplasm</keyword>
<accession>A0ABM7P7N5</accession>
<evidence type="ECO:0000256" key="4">
    <source>
        <dbReference type="ARBA" id="ARBA00022741"/>
    </source>
</evidence>
<evidence type="ECO:0000256" key="8">
    <source>
        <dbReference type="HAMAP-Rule" id="MF_00316"/>
    </source>
</evidence>
<evidence type="ECO:0000313" key="11">
    <source>
        <dbReference type="Proteomes" id="UP001053296"/>
    </source>
</evidence>
<dbReference type="HAMAP" id="MF_00316">
    <property type="entry name" value="MobA"/>
    <property type="match status" value="1"/>
</dbReference>
<dbReference type="PANTHER" id="PTHR19136">
    <property type="entry name" value="MOLYBDENUM COFACTOR GUANYLYLTRANSFERASE"/>
    <property type="match status" value="1"/>
</dbReference>
<gene>
    <name evidence="8 10" type="primary">mobA</name>
    <name evidence="10" type="ORF">PSDVSF_22360</name>
</gene>
<evidence type="ECO:0000256" key="5">
    <source>
        <dbReference type="ARBA" id="ARBA00022842"/>
    </source>
</evidence>
<comment type="catalytic activity">
    <reaction evidence="8">
        <text>Mo-molybdopterin + GTP + H(+) = Mo-molybdopterin guanine dinucleotide + diphosphate</text>
        <dbReference type="Rhea" id="RHEA:34243"/>
        <dbReference type="ChEBI" id="CHEBI:15378"/>
        <dbReference type="ChEBI" id="CHEBI:33019"/>
        <dbReference type="ChEBI" id="CHEBI:37565"/>
        <dbReference type="ChEBI" id="CHEBI:71302"/>
        <dbReference type="ChEBI" id="CHEBI:71310"/>
        <dbReference type="EC" id="2.7.7.77"/>
    </reaction>
</comment>
<comment type="cofactor">
    <cofactor evidence="8">
        <name>Mg(2+)</name>
        <dbReference type="ChEBI" id="CHEBI:18420"/>
    </cofactor>
</comment>
<dbReference type="SUPFAM" id="SSF53448">
    <property type="entry name" value="Nucleotide-diphospho-sugar transferases"/>
    <property type="match status" value="1"/>
</dbReference>